<dbReference type="EMBL" id="LSFN01000016">
    <property type="protein sequence ID" value="OAB74072.1"/>
    <property type="molecule type" value="Genomic_DNA"/>
</dbReference>
<dbReference type="RefSeq" id="WP_068658841.1">
    <property type="nucleotide sequence ID" value="NZ_CP017770.1"/>
</dbReference>
<dbReference type="Proteomes" id="UP000077134">
    <property type="component" value="Unassembled WGS sequence"/>
</dbReference>
<evidence type="ECO:0000313" key="3">
    <source>
        <dbReference type="EMBL" id="OAB74072.1"/>
    </source>
</evidence>
<dbReference type="SUPFAM" id="SSF53448">
    <property type="entry name" value="Nucleotide-diphospho-sugar transferases"/>
    <property type="match status" value="1"/>
</dbReference>
<evidence type="ECO:0000259" key="2">
    <source>
        <dbReference type="Pfam" id="PF00535"/>
    </source>
</evidence>
<proteinExistence type="predicted"/>
<dbReference type="Gene3D" id="3.90.550.10">
    <property type="entry name" value="Spore Coat Polysaccharide Biosynthesis Protein SpsA, Chain A"/>
    <property type="match status" value="1"/>
</dbReference>
<accession>A0A167D8M1</accession>
<dbReference type="KEGG" id="pcx:LPB68_14210"/>
<keyword evidence="1" id="KW-0802">TPR repeat</keyword>
<keyword evidence="4" id="KW-1185">Reference proteome</keyword>
<dbReference type="InterPro" id="IPR029063">
    <property type="entry name" value="SAM-dependent_MTases_sf"/>
</dbReference>
<dbReference type="SUPFAM" id="SSF53335">
    <property type="entry name" value="S-adenosyl-L-methionine-dependent methyltransferases"/>
    <property type="match status" value="1"/>
</dbReference>
<dbReference type="PROSITE" id="PS50005">
    <property type="entry name" value="TPR"/>
    <property type="match status" value="1"/>
</dbReference>
<dbReference type="InterPro" id="IPR029044">
    <property type="entry name" value="Nucleotide-diphossugar_trans"/>
</dbReference>
<dbReference type="InterPro" id="IPR001173">
    <property type="entry name" value="Glyco_trans_2-like"/>
</dbReference>
<evidence type="ECO:0000313" key="4">
    <source>
        <dbReference type="Proteomes" id="UP000077134"/>
    </source>
</evidence>
<sequence length="701" mass="80486">MEHTSIILYCNSEISYIEECINSIRSFTEPGTYEIIAIVNSNASEESIDWFTEQTDIVISSCKDNAKLQEAWNGVIHISRGDQIVFLHSNTVVTENWLTNLMQCLFVSEDIAVVGPLTNYFTGDNQMIDADYSTMNDLLIFANEQYRNGLVNGFFEKKLVISDFCFLIKRSALNKVGPLDEELEPKSFMKDYCLRLLEAGYKSALCKSVYVHHYSQLQENNSGAPLFYDKWSFDPQSTLPAMDLLAQLKPKGQTQRILMVGCGCGSSLMKLSNLYPEAEVYGIETDDVQRYLASLVGDVGLGSFSEQLSRFERRSFDHILVTPQFFEASHPLKSLKLMLDYLHEDGEFIIELANNRSCEAFRILFSEEVTSKHYGLQPSLSDISIFIENNSFYQPTVATFEKPLDDRDIALFNQTKSLMSPVVQQQFHISKFIMVARRLPETSLLHTLFNDLITAYTEEKLERILQYYPSPNVKAIEIYNGPAIPLLNLLAIESLERKKYDDALLYLNKAYELEPMDSSTLFNLGTLTYVLGDTEDSLRWLKQVHDKNEEVQQWIIKMEVEISQKSEDLKLLKLLLLRVEYNVERENNITEISERLRNKIVRVEDVLSIVEDDIIDKSNTLNLVAVHCYQKDQSEPAVTLLNKSLEYDPDFEPTILHLAFVHIQNGNLDRAYHYLKSANKQTPAIYEWLQKVKHSLDEGVQ</sequence>
<organism evidence="3 4">
    <name type="scientific">Paenibacillus crassostreae</name>
    <dbReference type="NCBI Taxonomy" id="1763538"/>
    <lineage>
        <taxon>Bacteria</taxon>
        <taxon>Bacillati</taxon>
        <taxon>Bacillota</taxon>
        <taxon>Bacilli</taxon>
        <taxon>Bacillales</taxon>
        <taxon>Paenibacillaceae</taxon>
        <taxon>Paenibacillus</taxon>
    </lineage>
</organism>
<comment type="caution">
    <text evidence="3">The sequence shown here is derived from an EMBL/GenBank/DDBJ whole genome shotgun (WGS) entry which is preliminary data.</text>
</comment>
<dbReference type="InterPro" id="IPR050834">
    <property type="entry name" value="Glycosyltransf_2"/>
</dbReference>
<protein>
    <recommendedName>
        <fullName evidence="2">Glycosyltransferase 2-like domain-containing protein</fullName>
    </recommendedName>
</protein>
<dbReference type="Gene3D" id="3.40.50.150">
    <property type="entry name" value="Vaccinia Virus protein VP39"/>
    <property type="match status" value="1"/>
</dbReference>
<dbReference type="SMART" id="SM00028">
    <property type="entry name" value="TPR"/>
    <property type="match status" value="4"/>
</dbReference>
<dbReference type="OrthoDB" id="8936324at2"/>
<dbReference type="STRING" id="1763538.LPB68_14210"/>
<evidence type="ECO:0000256" key="1">
    <source>
        <dbReference type="PROSITE-ProRule" id="PRU00339"/>
    </source>
</evidence>
<gene>
    <name evidence="3" type="ORF">PNBC_13050</name>
</gene>
<dbReference type="PANTHER" id="PTHR43685:SF2">
    <property type="entry name" value="GLYCOSYLTRANSFERASE 2-LIKE DOMAIN-CONTAINING PROTEIN"/>
    <property type="match status" value="1"/>
</dbReference>
<reference evidence="3 4" key="1">
    <citation type="submission" date="2016-02" db="EMBL/GenBank/DDBJ databases">
        <title>Paenibacillus sp. LPB0068, isolated from Crassostrea gigas.</title>
        <authorList>
            <person name="Shin S.-K."/>
            <person name="Yi H."/>
        </authorList>
    </citation>
    <scope>NUCLEOTIDE SEQUENCE [LARGE SCALE GENOMIC DNA]</scope>
    <source>
        <strain evidence="3 4">LPB0068</strain>
    </source>
</reference>
<dbReference type="PANTHER" id="PTHR43685">
    <property type="entry name" value="GLYCOSYLTRANSFERASE"/>
    <property type="match status" value="1"/>
</dbReference>
<name>A0A167D8M1_9BACL</name>
<feature type="repeat" description="TPR" evidence="1">
    <location>
        <begin position="484"/>
        <end position="517"/>
    </location>
</feature>
<dbReference type="InterPro" id="IPR019734">
    <property type="entry name" value="TPR_rpt"/>
</dbReference>
<feature type="domain" description="Glycosyltransferase 2-like" evidence="2">
    <location>
        <begin position="6"/>
        <end position="176"/>
    </location>
</feature>
<dbReference type="SUPFAM" id="SSF48452">
    <property type="entry name" value="TPR-like"/>
    <property type="match status" value="1"/>
</dbReference>
<dbReference type="AlphaFoldDB" id="A0A167D8M1"/>
<dbReference type="Pfam" id="PF00535">
    <property type="entry name" value="Glycos_transf_2"/>
    <property type="match status" value="1"/>
</dbReference>
<dbReference type="InterPro" id="IPR011990">
    <property type="entry name" value="TPR-like_helical_dom_sf"/>
</dbReference>
<dbReference type="Gene3D" id="1.25.40.10">
    <property type="entry name" value="Tetratricopeptide repeat domain"/>
    <property type="match status" value="2"/>
</dbReference>